<protein>
    <submittedName>
        <fullName evidence="2">Uncharacterized protein</fullName>
    </submittedName>
</protein>
<feature type="region of interest" description="Disordered" evidence="1">
    <location>
        <begin position="107"/>
        <end position="136"/>
    </location>
</feature>
<dbReference type="Proteomes" id="UP000815325">
    <property type="component" value="Unassembled WGS sequence"/>
</dbReference>
<organism evidence="2 3">
    <name type="scientific">Dunaliella salina</name>
    <name type="common">Green alga</name>
    <name type="synonym">Protococcus salinus</name>
    <dbReference type="NCBI Taxonomy" id="3046"/>
    <lineage>
        <taxon>Eukaryota</taxon>
        <taxon>Viridiplantae</taxon>
        <taxon>Chlorophyta</taxon>
        <taxon>core chlorophytes</taxon>
        <taxon>Chlorophyceae</taxon>
        <taxon>CS clade</taxon>
        <taxon>Chlamydomonadales</taxon>
        <taxon>Dunaliellaceae</taxon>
        <taxon>Dunaliella</taxon>
    </lineage>
</organism>
<sequence length="214" mass="22775">LGGGYVAGMAIRAGCVVVCFDVFKVDTKGQQPVKEIQEARVLAMEAAQEWRQEFGLSTLDNEGGEASISVMACLSSHIGQPDSDMTPPCNIEARRPVLVMSPKTATHAIQGNNSSPNEEQHMPHRQGDPTHKPPASAAVHLPLVVDITAPANLGMVRGWHGPTDSPEELEDKESSLCLLAAVQGCFVPLDILCVESTRVEVRLRLNGCASPGSS</sequence>
<dbReference type="EMBL" id="MU071557">
    <property type="protein sequence ID" value="KAF5825982.1"/>
    <property type="molecule type" value="Genomic_DNA"/>
</dbReference>
<feature type="compositionally biased region" description="Basic and acidic residues" evidence="1">
    <location>
        <begin position="118"/>
        <end position="131"/>
    </location>
</feature>
<evidence type="ECO:0000313" key="3">
    <source>
        <dbReference type="Proteomes" id="UP000815325"/>
    </source>
</evidence>
<reference evidence="2" key="1">
    <citation type="submission" date="2017-08" db="EMBL/GenBank/DDBJ databases">
        <authorList>
            <person name="Polle J.E."/>
            <person name="Barry K."/>
            <person name="Cushman J."/>
            <person name="Schmutz J."/>
            <person name="Tran D."/>
            <person name="Hathwaick L.T."/>
            <person name="Yim W.C."/>
            <person name="Jenkins J."/>
            <person name="Mckie-Krisberg Z.M."/>
            <person name="Prochnik S."/>
            <person name="Lindquist E."/>
            <person name="Dockter R.B."/>
            <person name="Adam C."/>
            <person name="Molina H."/>
            <person name="Bunkerborg J."/>
            <person name="Jin E."/>
            <person name="Buchheim M."/>
            <person name="Magnuson J."/>
        </authorList>
    </citation>
    <scope>NUCLEOTIDE SEQUENCE</scope>
    <source>
        <strain evidence="2">CCAP 19/18</strain>
    </source>
</reference>
<name>A0ABQ7FU85_DUNSA</name>
<comment type="caution">
    <text evidence="2">The sequence shown here is derived from an EMBL/GenBank/DDBJ whole genome shotgun (WGS) entry which is preliminary data.</text>
</comment>
<gene>
    <name evidence="2" type="ORF">DUNSADRAFT_5583</name>
</gene>
<evidence type="ECO:0000256" key="1">
    <source>
        <dbReference type="SAM" id="MobiDB-lite"/>
    </source>
</evidence>
<evidence type="ECO:0000313" key="2">
    <source>
        <dbReference type="EMBL" id="KAF5825982.1"/>
    </source>
</evidence>
<feature type="compositionally biased region" description="Polar residues" evidence="1">
    <location>
        <begin position="107"/>
        <end position="117"/>
    </location>
</feature>
<keyword evidence="3" id="KW-1185">Reference proteome</keyword>
<proteinExistence type="predicted"/>
<feature type="non-terminal residue" evidence="2">
    <location>
        <position position="1"/>
    </location>
</feature>
<accession>A0ABQ7FU85</accession>